<gene>
    <name evidence="1" type="ORF">Hamer_G009440</name>
</gene>
<accession>A0A8J5JIK6</accession>
<reference evidence="1" key="1">
    <citation type="journal article" date="2021" name="Sci. Adv.">
        <title>The American lobster genome reveals insights on longevity, neural, and immune adaptations.</title>
        <authorList>
            <person name="Polinski J.M."/>
            <person name="Zimin A.V."/>
            <person name="Clark K.F."/>
            <person name="Kohn A.B."/>
            <person name="Sadowski N."/>
            <person name="Timp W."/>
            <person name="Ptitsyn A."/>
            <person name="Khanna P."/>
            <person name="Romanova D.Y."/>
            <person name="Williams P."/>
            <person name="Greenwood S.J."/>
            <person name="Moroz L.L."/>
            <person name="Walt D.R."/>
            <person name="Bodnar A.G."/>
        </authorList>
    </citation>
    <scope>NUCLEOTIDE SEQUENCE</scope>
    <source>
        <strain evidence="1">GMGI-L3</strain>
    </source>
</reference>
<dbReference type="Proteomes" id="UP000747542">
    <property type="component" value="Unassembled WGS sequence"/>
</dbReference>
<organism evidence="1 2">
    <name type="scientific">Homarus americanus</name>
    <name type="common">American lobster</name>
    <dbReference type="NCBI Taxonomy" id="6706"/>
    <lineage>
        <taxon>Eukaryota</taxon>
        <taxon>Metazoa</taxon>
        <taxon>Ecdysozoa</taxon>
        <taxon>Arthropoda</taxon>
        <taxon>Crustacea</taxon>
        <taxon>Multicrustacea</taxon>
        <taxon>Malacostraca</taxon>
        <taxon>Eumalacostraca</taxon>
        <taxon>Eucarida</taxon>
        <taxon>Decapoda</taxon>
        <taxon>Pleocyemata</taxon>
        <taxon>Astacidea</taxon>
        <taxon>Nephropoidea</taxon>
        <taxon>Nephropidae</taxon>
        <taxon>Homarus</taxon>
    </lineage>
</organism>
<keyword evidence="2" id="KW-1185">Reference proteome</keyword>
<evidence type="ECO:0000313" key="2">
    <source>
        <dbReference type="Proteomes" id="UP000747542"/>
    </source>
</evidence>
<protein>
    <submittedName>
        <fullName evidence="1">Uncharacterized protein</fullName>
    </submittedName>
</protein>
<proteinExistence type="predicted"/>
<dbReference type="AlphaFoldDB" id="A0A8J5JIK6"/>
<evidence type="ECO:0000313" key="1">
    <source>
        <dbReference type="EMBL" id="KAG7153759.1"/>
    </source>
</evidence>
<sequence>MILYGAHQTHSINKYMHVSYVHMFSRKALTPTFKLECLPPTSATAKFHSYQANNGWVKKRNPLNGDGNAREEY</sequence>
<name>A0A8J5JIK6_HOMAM</name>
<comment type="caution">
    <text evidence="1">The sequence shown here is derived from an EMBL/GenBank/DDBJ whole genome shotgun (WGS) entry which is preliminary data.</text>
</comment>
<dbReference type="EMBL" id="JAHLQT010046319">
    <property type="protein sequence ID" value="KAG7153759.1"/>
    <property type="molecule type" value="Genomic_DNA"/>
</dbReference>